<dbReference type="EMBL" id="SRRH01000282">
    <property type="protein sequence ID" value="KAG6292247.1"/>
    <property type="molecule type" value="Genomic_DNA"/>
</dbReference>
<evidence type="ECO:0000256" key="1">
    <source>
        <dbReference type="SAM" id="MobiDB-lite"/>
    </source>
</evidence>
<protein>
    <submittedName>
        <fullName evidence="2">Uncharacterized protein</fullName>
    </submittedName>
</protein>
<comment type="caution">
    <text evidence="2">The sequence shown here is derived from an EMBL/GenBank/DDBJ whole genome shotgun (WGS) entry which is preliminary data.</text>
</comment>
<gene>
    <name evidence="2" type="ORF">E4U09_003502</name>
</gene>
<feature type="region of interest" description="Disordered" evidence="1">
    <location>
        <begin position="536"/>
        <end position="586"/>
    </location>
</feature>
<feature type="region of interest" description="Disordered" evidence="1">
    <location>
        <begin position="198"/>
        <end position="226"/>
    </location>
</feature>
<keyword evidence="3" id="KW-1185">Reference proteome</keyword>
<feature type="compositionally biased region" description="Basic residues" evidence="1">
    <location>
        <begin position="216"/>
        <end position="225"/>
    </location>
</feature>
<evidence type="ECO:0000313" key="2">
    <source>
        <dbReference type="EMBL" id="KAG6292247.1"/>
    </source>
</evidence>
<feature type="compositionally biased region" description="Polar residues" evidence="1">
    <location>
        <begin position="26"/>
        <end position="43"/>
    </location>
</feature>
<sequence length="691" mass="77384">MLRGQNLLQFDLHGPVSDQVKLASLNGHSSKSEASTNSRGNDTLNRRVPRGKGLKHWAVAILLVVSSCSLLQIAASSLLLPAKAAAPDSGLVKTMQMDMESSLGSTRDCTPVSVSTVSTNRPIPLLCTVCPEAPRFSDVSHLLTHIASKGHLHHETQTKLKAHQDIAASVALQQYERWYKENGIETLLVERMRAKQKKEAVKNSRTRDSIPFSQSKLRRKSRRSGQRTVVKAEEVDFPHPHDFALYTGFSPSDHDVDLDEVSIIGSDMLSLKGQVWPGMGKMDLANDDMKRTRNQRKPNSVIEKMRRTSERIEPTQVVMTSDFEVERIKGVYESSSPIPDEETETPKRVARPKRKRPQALAEISGNVPRRGRRPSSRRNAAAKNTSSAPKENMKNMLLTNFSNSASIRHGHDVFRDDENRTSDIYDERFFTSSVSHHPDQRFEVGTRFGLRHLSCASNSPHVSPSPSRDGPSRLLPLRNTPRIRDQGSVCDTYAAATNFPSSSLSGPSYSVTDSPIYNYGSRFPFSPYSNVGISGNDMFQFNPSHHLPQQQQQQQKQQQQQHHQQQQQAKQEAHPSPVHRDLLDGTGNHQFLHMSQSQSNPLFSQDRGMFGSYHVPEPMQPLSGLSLDSLNHHSLEHNQTPTHDQDVRCNPIDNVKLEHSSDMVENDMHGGCKHSGFADNEVWVNTETLEL</sequence>
<feature type="region of interest" description="Disordered" evidence="1">
    <location>
        <begin position="26"/>
        <end position="47"/>
    </location>
</feature>
<evidence type="ECO:0000313" key="3">
    <source>
        <dbReference type="Proteomes" id="UP000707071"/>
    </source>
</evidence>
<proteinExistence type="predicted"/>
<dbReference type="AlphaFoldDB" id="A0A9P7U0C0"/>
<feature type="compositionally biased region" description="Basic residues" evidence="1">
    <location>
        <begin position="348"/>
        <end position="357"/>
    </location>
</feature>
<accession>A0A9P7U0C0</accession>
<dbReference type="Proteomes" id="UP000707071">
    <property type="component" value="Unassembled WGS sequence"/>
</dbReference>
<name>A0A9P7U0C0_9HYPO</name>
<reference evidence="2 3" key="1">
    <citation type="journal article" date="2020" name="bioRxiv">
        <title>Whole genome comparisons of ergot fungi reveals the divergence and evolution of species within the genus Claviceps are the result of varying mechanisms driving genome evolution and host range expansion.</title>
        <authorList>
            <person name="Wyka S.A."/>
            <person name="Mondo S.J."/>
            <person name="Liu M."/>
            <person name="Dettman J."/>
            <person name="Nalam V."/>
            <person name="Broders K.D."/>
        </authorList>
    </citation>
    <scope>NUCLEOTIDE SEQUENCE [LARGE SCALE GENOMIC DNA]</scope>
    <source>
        <strain evidence="2 3">Clav52</strain>
    </source>
</reference>
<feature type="region of interest" description="Disordered" evidence="1">
    <location>
        <begin position="330"/>
        <end position="393"/>
    </location>
</feature>
<organism evidence="2 3">
    <name type="scientific">Claviceps aff. purpurea</name>
    <dbReference type="NCBI Taxonomy" id="1967640"/>
    <lineage>
        <taxon>Eukaryota</taxon>
        <taxon>Fungi</taxon>
        <taxon>Dikarya</taxon>
        <taxon>Ascomycota</taxon>
        <taxon>Pezizomycotina</taxon>
        <taxon>Sordariomycetes</taxon>
        <taxon>Hypocreomycetidae</taxon>
        <taxon>Hypocreales</taxon>
        <taxon>Clavicipitaceae</taxon>
        <taxon>Claviceps</taxon>
    </lineage>
</organism>
<feature type="compositionally biased region" description="Basic and acidic residues" evidence="1">
    <location>
        <begin position="198"/>
        <end position="208"/>
    </location>
</feature>
<feature type="compositionally biased region" description="Low complexity" evidence="1">
    <location>
        <begin position="549"/>
        <end position="570"/>
    </location>
</feature>